<dbReference type="PANTHER" id="PTHR37534">
    <property type="entry name" value="TRANSCRIPTIONAL ACTIVATOR PROTEIN UGA3"/>
    <property type="match status" value="1"/>
</dbReference>
<evidence type="ECO:0000259" key="4">
    <source>
        <dbReference type="PROSITE" id="PS50048"/>
    </source>
</evidence>
<feature type="region of interest" description="Disordered" evidence="3">
    <location>
        <begin position="266"/>
        <end position="289"/>
    </location>
</feature>
<sequence length="527" mass="59709">MQAAKVPLRSRSKRGCWTCRIRHRKCDEGHPFCKECDNRNIHCHGYGPRPSWLDNEEQVRAELSLVKRAVKHNARQLNKGANSRTGPQLRNISSKPQQDAVAVAGPEQALWASCPSQEMRYREAELIMLYLDYIFPIQYPYYTDNPELGGRGWLFWLLLNNRPLRQASMTLAALYQRTKFARGTEYMEAELIEYHTTALSAMRHALSANEGNLALDEGGRLITFISSGCCLISFEILQGGSLSWQTHLDALTTVVSKLGPLFIGLDPTPREQSGSPTEQTTPPNGTTMSPIWRGMMYAKRFEFTKLLWFEILSTASTGVPPRLPYRQWLDSEEILMADFVGCENWVMRVIGDLSMIQVGGECNTPEERRESLLRLEKVLQNGIERLRRKVEDPPVSHYISRVFATGALVLLYVILSSTRPSDASIYAAVASVISELQQAPSDVSLRGVVWSICIAGAMAQPDQQAFFEHLMTRILNKTTNKTTKDFGNCASVQRILRQCWTKRHEDPRSDFTWRDAMEDIGDFPLLV</sequence>
<dbReference type="GO" id="GO:0000976">
    <property type="term" value="F:transcription cis-regulatory region binding"/>
    <property type="evidence" value="ECO:0007669"/>
    <property type="project" value="TreeGrafter"/>
</dbReference>
<dbReference type="GeneID" id="29988115"/>
<reference evidence="6 7" key="1">
    <citation type="journal article" date="2016" name="Genome Announc.">
        <title>Draft Whole-Genome Sequence of Trichoderma gamsii T6085, a Promising Biocontrol Agent of Fusarium Head Blight on Wheat.</title>
        <authorList>
            <person name="Baroncelli R."/>
            <person name="Zapparata A."/>
            <person name="Piaggeschi G."/>
            <person name="Sarrocco S."/>
            <person name="Vannacci G."/>
        </authorList>
    </citation>
    <scope>NUCLEOTIDE SEQUENCE [LARGE SCALE GENOMIC DNA]</scope>
    <source>
        <strain evidence="6 7">T6085</strain>
    </source>
</reference>
<dbReference type="EMBL" id="JPDN02000027">
    <property type="protein sequence ID" value="PON23747.1"/>
    <property type="molecule type" value="Genomic_DNA"/>
</dbReference>
<name>A0A0W7VHH9_9HYPO</name>
<evidence type="ECO:0000256" key="3">
    <source>
        <dbReference type="SAM" id="MobiDB-lite"/>
    </source>
</evidence>
<feature type="compositionally biased region" description="Polar residues" evidence="3">
    <location>
        <begin position="270"/>
        <end position="289"/>
    </location>
</feature>
<gene>
    <name evidence="6" type="ORF">TGAM01_v207394</name>
    <name evidence="5" type="ORF">TGAMA5MH_08239</name>
</gene>
<dbReference type="GO" id="GO:0045944">
    <property type="term" value="P:positive regulation of transcription by RNA polymerase II"/>
    <property type="evidence" value="ECO:0007669"/>
    <property type="project" value="TreeGrafter"/>
</dbReference>
<dbReference type="Proteomes" id="UP000054821">
    <property type="component" value="Unassembled WGS sequence"/>
</dbReference>
<dbReference type="Pfam" id="PF11951">
    <property type="entry name" value="Fungal_trans_2"/>
    <property type="match status" value="1"/>
</dbReference>
<dbReference type="SUPFAM" id="SSF57701">
    <property type="entry name" value="Zn2/Cys6 DNA-binding domain"/>
    <property type="match status" value="1"/>
</dbReference>
<accession>A0A0W7VHH9</accession>
<dbReference type="PROSITE" id="PS50048">
    <property type="entry name" value="ZN2_CY6_FUNGAL_2"/>
    <property type="match status" value="1"/>
</dbReference>
<evidence type="ECO:0000313" key="8">
    <source>
        <dbReference type="Proteomes" id="UP000236546"/>
    </source>
</evidence>
<dbReference type="PROSITE" id="PS00463">
    <property type="entry name" value="ZN2_CY6_FUNGAL_1"/>
    <property type="match status" value="1"/>
</dbReference>
<feature type="domain" description="Zn(2)-C6 fungal-type" evidence="4">
    <location>
        <begin position="15"/>
        <end position="43"/>
    </location>
</feature>
<dbReference type="GO" id="GO:0000981">
    <property type="term" value="F:DNA-binding transcription factor activity, RNA polymerase II-specific"/>
    <property type="evidence" value="ECO:0007669"/>
    <property type="project" value="InterPro"/>
</dbReference>
<evidence type="ECO:0000313" key="5">
    <source>
        <dbReference type="EMBL" id="PNP39973.1"/>
    </source>
</evidence>
<keyword evidence="7" id="KW-1185">Reference proteome</keyword>
<reference evidence="6" key="3">
    <citation type="submission" date="2017-08" db="EMBL/GenBank/DDBJ databases">
        <title>Trichoderma gamsii strain T6085, whole genome shotgun sequencing project.</title>
        <authorList>
            <person name="Baroncelli R."/>
        </authorList>
    </citation>
    <scope>NUCLEOTIDE SEQUENCE</scope>
    <source>
        <strain evidence="6">T6085</strain>
    </source>
</reference>
<feature type="compositionally biased region" description="Polar residues" evidence="3">
    <location>
        <begin position="75"/>
        <end position="97"/>
    </location>
</feature>
<keyword evidence="2" id="KW-0539">Nucleus</keyword>
<dbReference type="SMART" id="SM00066">
    <property type="entry name" value="GAL4"/>
    <property type="match status" value="1"/>
</dbReference>
<organism evidence="6 7">
    <name type="scientific">Trichoderma gamsii</name>
    <dbReference type="NCBI Taxonomy" id="398673"/>
    <lineage>
        <taxon>Eukaryota</taxon>
        <taxon>Fungi</taxon>
        <taxon>Dikarya</taxon>
        <taxon>Ascomycota</taxon>
        <taxon>Pezizomycotina</taxon>
        <taxon>Sordariomycetes</taxon>
        <taxon>Hypocreomycetidae</taxon>
        <taxon>Hypocreales</taxon>
        <taxon>Hypocreaceae</taxon>
        <taxon>Trichoderma</taxon>
    </lineage>
</organism>
<dbReference type="Gene3D" id="4.10.240.10">
    <property type="entry name" value="Zn(2)-C6 fungal-type DNA-binding domain"/>
    <property type="match status" value="1"/>
</dbReference>
<evidence type="ECO:0000256" key="2">
    <source>
        <dbReference type="ARBA" id="ARBA00023242"/>
    </source>
</evidence>
<evidence type="ECO:0000313" key="7">
    <source>
        <dbReference type="Proteomes" id="UP000054821"/>
    </source>
</evidence>
<protein>
    <recommendedName>
        <fullName evidence="4">Zn(2)-C6 fungal-type domain-containing protein</fullName>
    </recommendedName>
</protein>
<dbReference type="OrthoDB" id="5213892at2759"/>
<dbReference type="EMBL" id="MTYH01000074">
    <property type="protein sequence ID" value="PNP39973.1"/>
    <property type="molecule type" value="Genomic_DNA"/>
</dbReference>
<dbReference type="GO" id="GO:0005634">
    <property type="term" value="C:nucleus"/>
    <property type="evidence" value="ECO:0007669"/>
    <property type="project" value="UniProtKB-SubCell"/>
</dbReference>
<dbReference type="CDD" id="cd00067">
    <property type="entry name" value="GAL4"/>
    <property type="match status" value="1"/>
</dbReference>
<reference evidence="5 8" key="2">
    <citation type="submission" date="2017-02" db="EMBL/GenBank/DDBJ databases">
        <title>Genomes of Trichoderma spp. with biocontrol activity.</title>
        <authorList>
            <person name="Gardiner D."/>
            <person name="Kazan K."/>
            <person name="Vos C."/>
            <person name="Harvey P."/>
        </authorList>
    </citation>
    <scope>NUCLEOTIDE SEQUENCE [LARGE SCALE GENOMIC DNA]</scope>
    <source>
        <strain evidence="5 8">A5MH</strain>
    </source>
</reference>
<proteinExistence type="predicted"/>
<dbReference type="AlphaFoldDB" id="A0A0W7VHH9"/>
<dbReference type="Proteomes" id="UP000236546">
    <property type="component" value="Unassembled WGS sequence"/>
</dbReference>
<dbReference type="RefSeq" id="XP_018658809.1">
    <property type="nucleotide sequence ID" value="XM_018808032.1"/>
</dbReference>
<dbReference type="Pfam" id="PF00172">
    <property type="entry name" value="Zn_clus"/>
    <property type="match status" value="1"/>
</dbReference>
<comment type="caution">
    <text evidence="6">The sequence shown here is derived from an EMBL/GenBank/DDBJ whole genome shotgun (WGS) entry which is preliminary data.</text>
</comment>
<evidence type="ECO:0000313" key="6">
    <source>
        <dbReference type="EMBL" id="PON23747.1"/>
    </source>
</evidence>
<evidence type="ECO:0000256" key="1">
    <source>
        <dbReference type="ARBA" id="ARBA00004123"/>
    </source>
</evidence>
<dbReference type="PANTHER" id="PTHR37534:SF26">
    <property type="entry name" value="TRANSCRIPTION FACTOR, PUTATIVE-RELATED"/>
    <property type="match status" value="1"/>
</dbReference>
<dbReference type="STRING" id="398673.A0A0W7VHH9"/>
<dbReference type="InterPro" id="IPR001138">
    <property type="entry name" value="Zn2Cys6_DnaBD"/>
</dbReference>
<dbReference type="GO" id="GO:0008270">
    <property type="term" value="F:zinc ion binding"/>
    <property type="evidence" value="ECO:0007669"/>
    <property type="project" value="InterPro"/>
</dbReference>
<comment type="subcellular location">
    <subcellularLocation>
        <location evidence="1">Nucleus</location>
    </subcellularLocation>
</comment>
<feature type="region of interest" description="Disordered" evidence="3">
    <location>
        <begin position="74"/>
        <end position="98"/>
    </location>
</feature>
<dbReference type="InterPro" id="IPR036864">
    <property type="entry name" value="Zn2-C6_fun-type_DNA-bd_sf"/>
</dbReference>
<dbReference type="InterPro" id="IPR021858">
    <property type="entry name" value="Fun_TF"/>
</dbReference>